<evidence type="ECO:0000313" key="2">
    <source>
        <dbReference type="EMBL" id="QEH38574.1"/>
    </source>
</evidence>
<proteinExistence type="predicted"/>
<accession>A0A5B9WEE0</accession>
<reference evidence="2 3" key="1">
    <citation type="submission" date="2019-08" db="EMBL/GenBank/DDBJ databases">
        <title>Deep-cultivation of Planctomycetes and their phenomic and genomic characterization uncovers novel biology.</title>
        <authorList>
            <person name="Wiegand S."/>
            <person name="Jogler M."/>
            <person name="Boedeker C."/>
            <person name="Pinto D."/>
            <person name="Vollmers J."/>
            <person name="Rivas-Marin E."/>
            <person name="Kohn T."/>
            <person name="Peeters S.H."/>
            <person name="Heuer A."/>
            <person name="Rast P."/>
            <person name="Oberbeckmann S."/>
            <person name="Bunk B."/>
            <person name="Jeske O."/>
            <person name="Meyerdierks A."/>
            <person name="Storesund J.E."/>
            <person name="Kallscheuer N."/>
            <person name="Luecker S."/>
            <person name="Lage O.M."/>
            <person name="Pohl T."/>
            <person name="Merkel B.J."/>
            <person name="Hornburger P."/>
            <person name="Mueller R.-W."/>
            <person name="Bruemmer F."/>
            <person name="Labrenz M."/>
            <person name="Spormann A.M."/>
            <person name="Op den Camp H."/>
            <person name="Overmann J."/>
            <person name="Amann R."/>
            <person name="Jetten M.S.M."/>
            <person name="Mascher T."/>
            <person name="Medema M.H."/>
            <person name="Devos D.P."/>
            <person name="Kaster A.-K."/>
            <person name="Ovreas L."/>
            <person name="Rohde M."/>
            <person name="Galperin M.Y."/>
            <person name="Jogler C."/>
        </authorList>
    </citation>
    <scope>NUCLEOTIDE SEQUENCE [LARGE SCALE GENOMIC DNA]</scope>
    <source>
        <strain evidence="2 3">OJF2</strain>
    </source>
</reference>
<evidence type="ECO:0000313" key="3">
    <source>
        <dbReference type="Proteomes" id="UP000324233"/>
    </source>
</evidence>
<protein>
    <recommendedName>
        <fullName evidence="4">DUF1800 domain-containing protein</fullName>
    </recommendedName>
</protein>
<dbReference type="KEGG" id="agv:OJF2_71780"/>
<sequence length="458" mass="49474">MKGPSSMDAQKEGPWAPYRPSPGAPWDLRRVAHLHRRAGFAATRAEIERDLREGPEASLDRVLAGQAQEAGARSDLEEMAARIGDAAVESRDPARLKAWWVFRMLASPDALGERLALLWHNHFATSNRKVDDLAAMRRQVDLFRRLARAPFGDLLNAAVRDPALLVWLDAPANRKGHPNENLGRELMELFTLGIGPFTEADVKEAARALTGWTVREGEFLENAPAYDDGEKTILGQRGRWTGADLVRILLDHRATARRLAGRLCETFLGEKAVEHGAVDELAEGLRTHGLDVGRGVATILRSRAFFAASNLGNRIVGPVEFVVGAVRSLGCFDPMPSPLLLAEWCARIGQDLLYPPNVGGWPGGRAWLSSRGMIARANFAAALACGRDVGLDGPPTMLRDVAPGRLVADLAARCLGRDPGDAWRSTVVEAARAGAASDADAARRAAALVLSCPEAQLG</sequence>
<dbReference type="OrthoDB" id="9772295at2"/>
<dbReference type="Proteomes" id="UP000324233">
    <property type="component" value="Chromosome"/>
</dbReference>
<dbReference type="AlphaFoldDB" id="A0A5B9WEE0"/>
<gene>
    <name evidence="2" type="ORF">OJF2_71780</name>
</gene>
<organism evidence="2 3">
    <name type="scientific">Aquisphaera giovannonii</name>
    <dbReference type="NCBI Taxonomy" id="406548"/>
    <lineage>
        <taxon>Bacteria</taxon>
        <taxon>Pseudomonadati</taxon>
        <taxon>Planctomycetota</taxon>
        <taxon>Planctomycetia</taxon>
        <taxon>Isosphaerales</taxon>
        <taxon>Isosphaeraceae</taxon>
        <taxon>Aquisphaera</taxon>
    </lineage>
</organism>
<evidence type="ECO:0008006" key="4">
    <source>
        <dbReference type="Google" id="ProtNLM"/>
    </source>
</evidence>
<dbReference type="EMBL" id="CP042997">
    <property type="protein sequence ID" value="QEH38574.1"/>
    <property type="molecule type" value="Genomic_DNA"/>
</dbReference>
<feature type="region of interest" description="Disordered" evidence="1">
    <location>
        <begin position="1"/>
        <end position="24"/>
    </location>
</feature>
<name>A0A5B9WEE0_9BACT</name>
<evidence type="ECO:0000256" key="1">
    <source>
        <dbReference type="SAM" id="MobiDB-lite"/>
    </source>
</evidence>
<keyword evidence="3" id="KW-1185">Reference proteome</keyword>
<dbReference type="InterPro" id="IPR014917">
    <property type="entry name" value="DUF1800"/>
</dbReference>
<dbReference type="Pfam" id="PF08811">
    <property type="entry name" value="DUF1800"/>
    <property type="match status" value="1"/>
</dbReference>